<evidence type="ECO:0000313" key="2">
    <source>
        <dbReference type="EMBL" id="MPD03273.1"/>
    </source>
</evidence>
<feature type="chain" id="PRO_5023131080" evidence="1">
    <location>
        <begin position="24"/>
        <end position="48"/>
    </location>
</feature>
<name>A0A5B7K440_PORTR</name>
<evidence type="ECO:0000256" key="1">
    <source>
        <dbReference type="SAM" id="SignalP"/>
    </source>
</evidence>
<sequence>MVPVPVLLLHHSVVFWMPSTLMAGPWVSPSTAAPCPCYSKDTWKEPQI</sequence>
<protein>
    <submittedName>
        <fullName evidence="2">Uncharacterized protein</fullName>
    </submittedName>
</protein>
<dbReference type="AlphaFoldDB" id="A0A5B7K440"/>
<feature type="signal peptide" evidence="1">
    <location>
        <begin position="1"/>
        <end position="23"/>
    </location>
</feature>
<proteinExistence type="predicted"/>
<keyword evidence="3" id="KW-1185">Reference proteome</keyword>
<organism evidence="2 3">
    <name type="scientific">Portunus trituberculatus</name>
    <name type="common">Swimming crab</name>
    <name type="synonym">Neptunus trituberculatus</name>
    <dbReference type="NCBI Taxonomy" id="210409"/>
    <lineage>
        <taxon>Eukaryota</taxon>
        <taxon>Metazoa</taxon>
        <taxon>Ecdysozoa</taxon>
        <taxon>Arthropoda</taxon>
        <taxon>Crustacea</taxon>
        <taxon>Multicrustacea</taxon>
        <taxon>Malacostraca</taxon>
        <taxon>Eumalacostraca</taxon>
        <taxon>Eucarida</taxon>
        <taxon>Decapoda</taxon>
        <taxon>Pleocyemata</taxon>
        <taxon>Brachyura</taxon>
        <taxon>Eubrachyura</taxon>
        <taxon>Portunoidea</taxon>
        <taxon>Portunidae</taxon>
        <taxon>Portuninae</taxon>
        <taxon>Portunus</taxon>
    </lineage>
</organism>
<keyword evidence="1" id="KW-0732">Signal</keyword>
<reference evidence="2 3" key="1">
    <citation type="submission" date="2019-05" db="EMBL/GenBank/DDBJ databases">
        <title>Another draft genome of Portunus trituberculatus and its Hox gene families provides insights of decapod evolution.</title>
        <authorList>
            <person name="Jeong J.-H."/>
            <person name="Song I."/>
            <person name="Kim S."/>
            <person name="Choi T."/>
            <person name="Kim D."/>
            <person name="Ryu S."/>
            <person name="Kim W."/>
        </authorList>
    </citation>
    <scope>NUCLEOTIDE SEQUENCE [LARGE SCALE GENOMIC DNA]</scope>
    <source>
        <tissue evidence="2">Muscle</tissue>
    </source>
</reference>
<dbReference type="EMBL" id="VSRR010135467">
    <property type="protein sequence ID" value="MPD03273.1"/>
    <property type="molecule type" value="Genomic_DNA"/>
</dbReference>
<dbReference type="Proteomes" id="UP000324222">
    <property type="component" value="Unassembled WGS sequence"/>
</dbReference>
<accession>A0A5B7K440</accession>
<comment type="caution">
    <text evidence="2">The sequence shown here is derived from an EMBL/GenBank/DDBJ whole genome shotgun (WGS) entry which is preliminary data.</text>
</comment>
<gene>
    <name evidence="2" type="ORF">E2C01_098902</name>
</gene>
<evidence type="ECO:0000313" key="3">
    <source>
        <dbReference type="Proteomes" id="UP000324222"/>
    </source>
</evidence>